<dbReference type="Proteomes" id="UP000026915">
    <property type="component" value="Chromosome 2"/>
</dbReference>
<dbReference type="InParanoid" id="A0A061EBW0"/>
<keyword evidence="3" id="KW-1185">Reference proteome</keyword>
<protein>
    <submittedName>
        <fullName evidence="2">Uncharacterized protein</fullName>
    </submittedName>
</protein>
<dbReference type="HOGENOM" id="CLU_2065740_0_0_1"/>
<gene>
    <name evidence="2" type="ORF">TCM_011677</name>
</gene>
<sequence length="119" mass="14242">MLESYNLNIFLIIVNALLLIFSVSIYLFYCYLSITNTRVWCLPCTNRFVAVKNSPRHLLIWMYMHGYLIYMGVLLTTIRTLSTVLRNRIILEPSKYWRVVMSSFHVWLVLYTELLFLLH</sequence>
<evidence type="ECO:0000256" key="1">
    <source>
        <dbReference type="SAM" id="Phobius"/>
    </source>
</evidence>
<organism evidence="2 3">
    <name type="scientific">Theobroma cacao</name>
    <name type="common">Cacao</name>
    <name type="synonym">Cocoa</name>
    <dbReference type="NCBI Taxonomy" id="3641"/>
    <lineage>
        <taxon>Eukaryota</taxon>
        <taxon>Viridiplantae</taxon>
        <taxon>Streptophyta</taxon>
        <taxon>Embryophyta</taxon>
        <taxon>Tracheophyta</taxon>
        <taxon>Spermatophyta</taxon>
        <taxon>Magnoliopsida</taxon>
        <taxon>eudicotyledons</taxon>
        <taxon>Gunneridae</taxon>
        <taxon>Pentapetalae</taxon>
        <taxon>rosids</taxon>
        <taxon>malvids</taxon>
        <taxon>Malvales</taxon>
        <taxon>Malvaceae</taxon>
        <taxon>Byttnerioideae</taxon>
        <taxon>Theobroma</taxon>
    </lineage>
</organism>
<feature type="transmembrane region" description="Helical" evidence="1">
    <location>
        <begin position="58"/>
        <end position="78"/>
    </location>
</feature>
<evidence type="ECO:0000313" key="3">
    <source>
        <dbReference type="Proteomes" id="UP000026915"/>
    </source>
</evidence>
<evidence type="ECO:0000313" key="2">
    <source>
        <dbReference type="EMBL" id="EOY01887.1"/>
    </source>
</evidence>
<keyword evidence="1" id="KW-1133">Transmembrane helix</keyword>
<dbReference type="Gramene" id="EOY01887">
    <property type="protein sequence ID" value="EOY01887"/>
    <property type="gene ID" value="TCM_011677"/>
</dbReference>
<feature type="transmembrane region" description="Helical" evidence="1">
    <location>
        <begin position="7"/>
        <end position="29"/>
    </location>
</feature>
<accession>A0A061EBW0</accession>
<dbReference type="AlphaFoldDB" id="A0A061EBW0"/>
<proteinExistence type="predicted"/>
<keyword evidence="1" id="KW-0812">Transmembrane</keyword>
<feature type="transmembrane region" description="Helical" evidence="1">
    <location>
        <begin position="99"/>
        <end position="118"/>
    </location>
</feature>
<name>A0A061EBW0_THECC</name>
<reference evidence="2 3" key="1">
    <citation type="journal article" date="2013" name="Genome Biol.">
        <title>The genome sequence of the most widely cultivated cacao type and its use to identify candidate genes regulating pod color.</title>
        <authorList>
            <person name="Motamayor J.C."/>
            <person name="Mockaitis K."/>
            <person name="Schmutz J."/>
            <person name="Haiminen N."/>
            <person name="Iii D.L."/>
            <person name="Cornejo O."/>
            <person name="Findley S.D."/>
            <person name="Zheng P."/>
            <person name="Utro F."/>
            <person name="Royaert S."/>
            <person name="Saski C."/>
            <person name="Jenkins J."/>
            <person name="Podicheti R."/>
            <person name="Zhao M."/>
            <person name="Scheffler B.E."/>
            <person name="Stack J.C."/>
            <person name="Feltus F.A."/>
            <person name="Mustiga G.M."/>
            <person name="Amores F."/>
            <person name="Phillips W."/>
            <person name="Marelli J.P."/>
            <person name="May G.D."/>
            <person name="Shapiro H."/>
            <person name="Ma J."/>
            <person name="Bustamante C.D."/>
            <person name="Schnell R.J."/>
            <person name="Main D."/>
            <person name="Gilbert D."/>
            <person name="Parida L."/>
            <person name="Kuhn D.N."/>
        </authorList>
    </citation>
    <scope>NUCLEOTIDE SEQUENCE [LARGE SCALE GENOMIC DNA]</scope>
    <source>
        <strain evidence="3">cv. Matina 1-6</strain>
    </source>
</reference>
<dbReference type="EMBL" id="CM001880">
    <property type="protein sequence ID" value="EOY01887.1"/>
    <property type="molecule type" value="Genomic_DNA"/>
</dbReference>
<keyword evidence="1" id="KW-0472">Membrane</keyword>